<reference evidence="1" key="1">
    <citation type="journal article" date="2020" name="Cell">
        <title>Large-Scale Comparative Analyses of Tick Genomes Elucidate Their Genetic Diversity and Vector Capacities.</title>
        <authorList>
            <consortium name="Tick Genome and Microbiome Consortium (TIGMIC)"/>
            <person name="Jia N."/>
            <person name="Wang J."/>
            <person name="Shi W."/>
            <person name="Du L."/>
            <person name="Sun Y."/>
            <person name="Zhan W."/>
            <person name="Jiang J.F."/>
            <person name="Wang Q."/>
            <person name="Zhang B."/>
            <person name="Ji P."/>
            <person name="Bell-Sakyi L."/>
            <person name="Cui X.M."/>
            <person name="Yuan T.T."/>
            <person name="Jiang B.G."/>
            <person name="Yang W.F."/>
            <person name="Lam T.T."/>
            <person name="Chang Q.C."/>
            <person name="Ding S.J."/>
            <person name="Wang X.J."/>
            <person name="Zhu J.G."/>
            <person name="Ruan X.D."/>
            <person name="Zhao L."/>
            <person name="Wei J.T."/>
            <person name="Ye R.Z."/>
            <person name="Que T.C."/>
            <person name="Du C.H."/>
            <person name="Zhou Y.H."/>
            <person name="Cheng J.X."/>
            <person name="Dai P.F."/>
            <person name="Guo W.B."/>
            <person name="Han X.H."/>
            <person name="Huang E.J."/>
            <person name="Li L.F."/>
            <person name="Wei W."/>
            <person name="Gao Y.C."/>
            <person name="Liu J.Z."/>
            <person name="Shao H.Z."/>
            <person name="Wang X."/>
            <person name="Wang C.C."/>
            <person name="Yang T.C."/>
            <person name="Huo Q.B."/>
            <person name="Li W."/>
            <person name="Chen H.Y."/>
            <person name="Chen S.E."/>
            <person name="Zhou L.G."/>
            <person name="Ni X.B."/>
            <person name="Tian J.H."/>
            <person name="Sheng Y."/>
            <person name="Liu T."/>
            <person name="Pan Y.S."/>
            <person name="Xia L.Y."/>
            <person name="Li J."/>
            <person name="Zhao F."/>
            <person name="Cao W.C."/>
        </authorList>
    </citation>
    <scope>NUCLEOTIDE SEQUENCE</scope>
    <source>
        <strain evidence="1">Rmic-2018</strain>
    </source>
</reference>
<accession>A0A9J6DM99</accession>
<reference evidence="1" key="2">
    <citation type="submission" date="2021-09" db="EMBL/GenBank/DDBJ databases">
        <authorList>
            <person name="Jia N."/>
            <person name="Wang J."/>
            <person name="Shi W."/>
            <person name="Du L."/>
            <person name="Sun Y."/>
            <person name="Zhan W."/>
            <person name="Jiang J."/>
            <person name="Wang Q."/>
            <person name="Zhang B."/>
            <person name="Ji P."/>
            <person name="Sakyi L.B."/>
            <person name="Cui X."/>
            <person name="Yuan T."/>
            <person name="Jiang B."/>
            <person name="Yang W."/>
            <person name="Lam T.T.-Y."/>
            <person name="Chang Q."/>
            <person name="Ding S."/>
            <person name="Wang X."/>
            <person name="Zhu J."/>
            <person name="Ruan X."/>
            <person name="Zhao L."/>
            <person name="Wei J."/>
            <person name="Que T."/>
            <person name="Du C."/>
            <person name="Cheng J."/>
            <person name="Dai P."/>
            <person name="Han X."/>
            <person name="Huang E."/>
            <person name="Gao Y."/>
            <person name="Liu J."/>
            <person name="Shao H."/>
            <person name="Ye R."/>
            <person name="Li L."/>
            <person name="Wei W."/>
            <person name="Wang X."/>
            <person name="Wang C."/>
            <person name="Huo Q."/>
            <person name="Li W."/>
            <person name="Guo W."/>
            <person name="Chen H."/>
            <person name="Chen S."/>
            <person name="Zhou L."/>
            <person name="Zhou L."/>
            <person name="Ni X."/>
            <person name="Tian J."/>
            <person name="Zhou Y."/>
            <person name="Sheng Y."/>
            <person name="Liu T."/>
            <person name="Pan Y."/>
            <person name="Xia L."/>
            <person name="Li J."/>
            <person name="Zhao F."/>
            <person name="Cao W."/>
        </authorList>
    </citation>
    <scope>NUCLEOTIDE SEQUENCE</scope>
    <source>
        <strain evidence="1">Rmic-2018</strain>
        <tissue evidence="1">Larvae</tissue>
    </source>
</reference>
<evidence type="ECO:0000313" key="2">
    <source>
        <dbReference type="Proteomes" id="UP000821866"/>
    </source>
</evidence>
<dbReference type="Proteomes" id="UP000821866">
    <property type="component" value="Chromosome 6"/>
</dbReference>
<name>A0A9J6DM99_RHIMP</name>
<sequence length="85" mass="9409">MVRNAETGTRFPKLGECAHFHYDMMDLGVVQRDVGSEQAVWRSSALRLSVAVADAYLSSSSLREEETYELLQLFAQCSLPAAPTV</sequence>
<comment type="caution">
    <text evidence="1">The sequence shown here is derived from an EMBL/GenBank/DDBJ whole genome shotgun (WGS) entry which is preliminary data.</text>
</comment>
<organism evidence="1 2">
    <name type="scientific">Rhipicephalus microplus</name>
    <name type="common">Cattle tick</name>
    <name type="synonym">Boophilus microplus</name>
    <dbReference type="NCBI Taxonomy" id="6941"/>
    <lineage>
        <taxon>Eukaryota</taxon>
        <taxon>Metazoa</taxon>
        <taxon>Ecdysozoa</taxon>
        <taxon>Arthropoda</taxon>
        <taxon>Chelicerata</taxon>
        <taxon>Arachnida</taxon>
        <taxon>Acari</taxon>
        <taxon>Parasitiformes</taxon>
        <taxon>Ixodida</taxon>
        <taxon>Ixodoidea</taxon>
        <taxon>Ixodidae</taxon>
        <taxon>Rhipicephalinae</taxon>
        <taxon>Rhipicephalus</taxon>
        <taxon>Boophilus</taxon>
    </lineage>
</organism>
<protein>
    <submittedName>
        <fullName evidence="1">Uncharacterized protein</fullName>
    </submittedName>
</protein>
<evidence type="ECO:0000313" key="1">
    <source>
        <dbReference type="EMBL" id="KAH8023239.1"/>
    </source>
</evidence>
<keyword evidence="2" id="KW-1185">Reference proteome</keyword>
<dbReference type="AlphaFoldDB" id="A0A9J6DM99"/>
<proteinExistence type="predicted"/>
<gene>
    <name evidence="1" type="ORF">HPB51_011682</name>
</gene>
<dbReference type="EMBL" id="JABSTU010000008">
    <property type="protein sequence ID" value="KAH8023239.1"/>
    <property type="molecule type" value="Genomic_DNA"/>
</dbReference>